<feature type="signal peptide" evidence="10">
    <location>
        <begin position="1"/>
        <end position="20"/>
    </location>
</feature>
<keyword evidence="6 9" id="KW-0472">Membrane</keyword>
<dbReference type="HOGENOM" id="CLU_066963_4_2_1"/>
<keyword evidence="5 9" id="KW-1133">Transmembrane helix</keyword>
<protein>
    <submittedName>
        <fullName evidence="12">COPII-coated vesicle component Erp2/3/4</fullName>
    </submittedName>
</protein>
<evidence type="ECO:0000256" key="6">
    <source>
        <dbReference type="ARBA" id="ARBA00023136"/>
    </source>
</evidence>
<dbReference type="SUPFAM" id="SSF101576">
    <property type="entry name" value="Supernatant protein factor (SPF), C-terminal domain"/>
    <property type="match status" value="1"/>
</dbReference>
<reference evidence="12 13" key="1">
    <citation type="journal article" date="2011" name="Science">
        <title>Comparative functional genomics of the fission yeasts.</title>
        <authorList>
            <person name="Rhind N."/>
            <person name="Chen Z."/>
            <person name="Yassour M."/>
            <person name="Thompson D.A."/>
            <person name="Haas B.J."/>
            <person name="Habib N."/>
            <person name="Wapinski I."/>
            <person name="Roy S."/>
            <person name="Lin M.F."/>
            <person name="Heiman D.I."/>
            <person name="Young S.K."/>
            <person name="Furuya K."/>
            <person name="Guo Y."/>
            <person name="Pidoux A."/>
            <person name="Chen H.M."/>
            <person name="Robbertse B."/>
            <person name="Goldberg J.M."/>
            <person name="Aoki K."/>
            <person name="Bayne E.H."/>
            <person name="Berlin A.M."/>
            <person name="Desjardins C.A."/>
            <person name="Dobbs E."/>
            <person name="Dukaj L."/>
            <person name="Fan L."/>
            <person name="FitzGerald M.G."/>
            <person name="French C."/>
            <person name="Gujja S."/>
            <person name="Hansen K."/>
            <person name="Keifenheim D."/>
            <person name="Levin J.Z."/>
            <person name="Mosher R.A."/>
            <person name="Mueller C.A."/>
            <person name="Pfiffner J."/>
            <person name="Priest M."/>
            <person name="Russ C."/>
            <person name="Smialowska A."/>
            <person name="Swoboda P."/>
            <person name="Sykes S.M."/>
            <person name="Vaughn M."/>
            <person name="Vengrova S."/>
            <person name="Yoder R."/>
            <person name="Zeng Q."/>
            <person name="Allshire R."/>
            <person name="Baulcombe D."/>
            <person name="Birren B.W."/>
            <person name="Brown W."/>
            <person name="Ekwall K."/>
            <person name="Kellis M."/>
            <person name="Leatherwood J."/>
            <person name="Levin H."/>
            <person name="Margalit H."/>
            <person name="Martienssen R."/>
            <person name="Nieduszynski C.A."/>
            <person name="Spatafora J.W."/>
            <person name="Friedman N."/>
            <person name="Dalgaard J.Z."/>
            <person name="Baumann P."/>
            <person name="Niki H."/>
            <person name="Regev A."/>
            <person name="Nusbaum C."/>
        </authorList>
    </citation>
    <scope>NUCLEOTIDE SEQUENCE [LARGE SCALE GENOMIC DNA]</scope>
    <source>
        <strain evidence="13">yFS286</strain>
    </source>
</reference>
<dbReference type="RefSeq" id="XP_013019924.1">
    <property type="nucleotide sequence ID" value="XM_013164470.1"/>
</dbReference>
<evidence type="ECO:0000256" key="7">
    <source>
        <dbReference type="ARBA" id="ARBA00037847"/>
    </source>
</evidence>
<dbReference type="InterPro" id="IPR036598">
    <property type="entry name" value="GOLD_dom_sf"/>
</dbReference>
<dbReference type="InterPro" id="IPR015720">
    <property type="entry name" value="Emp24-like"/>
</dbReference>
<dbReference type="PANTHER" id="PTHR22811">
    <property type="entry name" value="TRANSMEMBRANE EMP24 DOMAIN-CONTAINING PROTEIN"/>
    <property type="match status" value="1"/>
</dbReference>
<evidence type="ECO:0000313" key="13">
    <source>
        <dbReference type="Proteomes" id="UP000016088"/>
    </source>
</evidence>
<evidence type="ECO:0000256" key="9">
    <source>
        <dbReference type="SAM" id="Phobius"/>
    </source>
</evidence>
<dbReference type="VEuPathDB" id="FungiDB:SOCG_01517"/>
<feature type="domain" description="GOLD" evidence="11">
    <location>
        <begin position="32"/>
        <end position="115"/>
    </location>
</feature>
<dbReference type="eggNOG" id="KOG1693">
    <property type="taxonomic scope" value="Eukaryota"/>
</dbReference>
<dbReference type="GO" id="GO:0016020">
    <property type="term" value="C:membrane"/>
    <property type="evidence" value="ECO:0007669"/>
    <property type="project" value="UniProtKB-SubCell"/>
</dbReference>
<dbReference type="GO" id="GO:0012505">
    <property type="term" value="C:endomembrane system"/>
    <property type="evidence" value="ECO:0007669"/>
    <property type="project" value="UniProtKB-SubCell"/>
</dbReference>
<keyword evidence="3 8" id="KW-0812">Transmembrane</keyword>
<dbReference type="OMA" id="VGEYTFC"/>
<keyword evidence="13" id="KW-1185">Reference proteome</keyword>
<evidence type="ECO:0000256" key="10">
    <source>
        <dbReference type="SAM" id="SignalP"/>
    </source>
</evidence>
<dbReference type="InterPro" id="IPR009038">
    <property type="entry name" value="GOLD_dom"/>
</dbReference>
<evidence type="ECO:0000256" key="3">
    <source>
        <dbReference type="ARBA" id="ARBA00022692"/>
    </source>
</evidence>
<dbReference type="Pfam" id="PF01105">
    <property type="entry name" value="EMP24_GP25L"/>
    <property type="match status" value="1"/>
</dbReference>
<gene>
    <name evidence="12" type="ORF">SOCG_01517</name>
</gene>
<evidence type="ECO:0000256" key="4">
    <source>
        <dbReference type="ARBA" id="ARBA00022729"/>
    </source>
</evidence>
<keyword evidence="4 10" id="KW-0732">Signal</keyword>
<accession>S9PUV4</accession>
<sequence>MRFLGFKFTVLLALLTWVHAIELTFQLENQERQCFHIEAPFKGEKCHFTYAVQSGGSFDVDYSITAPSKKSVALGKKRRQADIFFTLEEKGEYDICFDNHMSAFTDKILTMELVMENEMSLPSLNRDSPPKGYNPNSMQGTVMEISTALSEIDRIQTYFRTRESRNFSTVRSTESRILWFSIAEAIMVVGLSSLQVFIVKTFFKHSGRRGV</sequence>
<comment type="subcellular location">
    <subcellularLocation>
        <location evidence="7">Endomembrane system</location>
        <topology evidence="7">Single-pass membrane protein</topology>
    </subcellularLocation>
    <subcellularLocation>
        <location evidence="1 8">Membrane</location>
        <topology evidence="1 8">Single-pass type I membrane protein</topology>
    </subcellularLocation>
</comment>
<proteinExistence type="inferred from homology"/>
<dbReference type="GeneID" id="25030497"/>
<feature type="transmembrane region" description="Helical" evidence="9">
    <location>
        <begin position="177"/>
        <end position="199"/>
    </location>
</feature>
<dbReference type="SMART" id="SM01190">
    <property type="entry name" value="EMP24_GP25L"/>
    <property type="match status" value="1"/>
</dbReference>
<comment type="similarity">
    <text evidence="2 8">Belongs to the EMP24/GP25L family.</text>
</comment>
<dbReference type="EMBL" id="KE503208">
    <property type="protein sequence ID" value="EPX71298.1"/>
    <property type="molecule type" value="Genomic_DNA"/>
</dbReference>
<dbReference type="OrthoDB" id="1929172at2759"/>
<evidence type="ECO:0000313" key="12">
    <source>
        <dbReference type="EMBL" id="EPX71298.1"/>
    </source>
</evidence>
<name>S9PUV4_SCHOY</name>
<evidence type="ECO:0000256" key="1">
    <source>
        <dbReference type="ARBA" id="ARBA00004479"/>
    </source>
</evidence>
<evidence type="ECO:0000256" key="8">
    <source>
        <dbReference type="RuleBase" id="RU003827"/>
    </source>
</evidence>
<feature type="chain" id="PRO_5004554907" evidence="10">
    <location>
        <begin position="21"/>
        <end position="211"/>
    </location>
</feature>
<evidence type="ECO:0000256" key="2">
    <source>
        <dbReference type="ARBA" id="ARBA00007104"/>
    </source>
</evidence>
<evidence type="ECO:0000259" key="11">
    <source>
        <dbReference type="PROSITE" id="PS50866"/>
    </source>
</evidence>
<dbReference type="AlphaFoldDB" id="S9PUV4"/>
<dbReference type="Proteomes" id="UP000016088">
    <property type="component" value="Unassembled WGS sequence"/>
</dbReference>
<evidence type="ECO:0000256" key="5">
    <source>
        <dbReference type="ARBA" id="ARBA00022989"/>
    </source>
</evidence>
<organism evidence="12 13">
    <name type="scientific">Schizosaccharomyces octosporus (strain yFS286)</name>
    <name type="common">Fission yeast</name>
    <name type="synonym">Octosporomyces octosporus</name>
    <dbReference type="NCBI Taxonomy" id="483514"/>
    <lineage>
        <taxon>Eukaryota</taxon>
        <taxon>Fungi</taxon>
        <taxon>Dikarya</taxon>
        <taxon>Ascomycota</taxon>
        <taxon>Taphrinomycotina</taxon>
        <taxon>Schizosaccharomycetes</taxon>
        <taxon>Schizosaccharomycetales</taxon>
        <taxon>Schizosaccharomycetaceae</taxon>
        <taxon>Schizosaccharomyces</taxon>
    </lineage>
</organism>
<dbReference type="PROSITE" id="PS50866">
    <property type="entry name" value="GOLD"/>
    <property type="match status" value="1"/>
</dbReference>